<dbReference type="EMBL" id="CP048649">
    <property type="protein sequence ID" value="QIB69270.1"/>
    <property type="molecule type" value="Genomic_DNA"/>
</dbReference>
<dbReference type="PANTHER" id="PTHR35007">
    <property type="entry name" value="INTEGRAL MEMBRANE PROTEIN-RELATED"/>
    <property type="match status" value="1"/>
</dbReference>
<feature type="transmembrane region" description="Helical" evidence="1">
    <location>
        <begin position="256"/>
        <end position="277"/>
    </location>
</feature>
<keyword evidence="1" id="KW-1133">Transmembrane helix</keyword>
<protein>
    <recommendedName>
        <fullName evidence="4">Type ii secretion system (T2ss) protein f</fullName>
    </recommendedName>
</protein>
<evidence type="ECO:0000313" key="3">
    <source>
        <dbReference type="Proteomes" id="UP000466848"/>
    </source>
</evidence>
<dbReference type="RefSeq" id="WP_163066382.1">
    <property type="nucleotide sequence ID" value="NZ_CP048649.1"/>
</dbReference>
<keyword evidence="3" id="KW-1185">Reference proteome</keyword>
<name>A0A858BWJ2_9FIRM</name>
<keyword evidence="1" id="KW-0472">Membrane</keyword>
<dbReference type="KEGG" id="abut:Ami103574_08010"/>
<organism evidence="2 3">
    <name type="scientific">Aminipila butyrica</name>
    <dbReference type="NCBI Taxonomy" id="433296"/>
    <lineage>
        <taxon>Bacteria</taxon>
        <taxon>Bacillati</taxon>
        <taxon>Bacillota</taxon>
        <taxon>Clostridia</taxon>
        <taxon>Peptostreptococcales</taxon>
        <taxon>Anaerovoracaceae</taxon>
        <taxon>Aminipila</taxon>
    </lineage>
</organism>
<accession>A0A858BWJ2</accession>
<evidence type="ECO:0008006" key="4">
    <source>
        <dbReference type="Google" id="ProtNLM"/>
    </source>
</evidence>
<feature type="transmembrane region" description="Helical" evidence="1">
    <location>
        <begin position="89"/>
        <end position="113"/>
    </location>
</feature>
<dbReference type="PANTHER" id="PTHR35007:SF1">
    <property type="entry name" value="PILUS ASSEMBLY PROTEIN"/>
    <property type="match status" value="1"/>
</dbReference>
<sequence length="311" mass="35276">MRDKAVDRIKNYGNKRVEGQDGFGRRMGVRTKGRMANSGGWTQLWAKGTGAEVVSRSRRPDSGGPRDYGNYVLTGREKSKYFCLAGGGLFFIGYLFYLNLFLSAAMAMLVFPLKRFYIQLKVRQQKEQLRQQFRDLLYSLSSSVAAGRQMGEALAEGRKNLSFIYEENQLIMVELSYMIKSIQESRTTEELILKDFAYRSGVEEIINFADVYSTCRSTGANVNQMIARAAEVIMDKMTIDREIHTITAQKKAESKIISAMPVLVIFFLNVASPGYLYVLYHTVAGRIVMTAALGSMFISYYIMNKMLEVRL</sequence>
<dbReference type="Proteomes" id="UP000466848">
    <property type="component" value="Chromosome"/>
</dbReference>
<reference evidence="2 3" key="1">
    <citation type="submission" date="2020-02" db="EMBL/GenBank/DDBJ databases">
        <authorList>
            <person name="Kim Y.B."/>
            <person name="Roh S.W."/>
        </authorList>
    </citation>
    <scope>NUCLEOTIDE SEQUENCE [LARGE SCALE GENOMIC DNA]</scope>
    <source>
        <strain evidence="2 3">DSM 103574</strain>
    </source>
</reference>
<evidence type="ECO:0000256" key="1">
    <source>
        <dbReference type="SAM" id="Phobius"/>
    </source>
</evidence>
<feature type="transmembrane region" description="Helical" evidence="1">
    <location>
        <begin position="283"/>
        <end position="303"/>
    </location>
</feature>
<keyword evidence="1" id="KW-0812">Transmembrane</keyword>
<dbReference type="AlphaFoldDB" id="A0A858BWJ2"/>
<gene>
    <name evidence="2" type="ORF">Ami103574_08010</name>
</gene>
<evidence type="ECO:0000313" key="2">
    <source>
        <dbReference type="EMBL" id="QIB69270.1"/>
    </source>
</evidence>
<proteinExistence type="predicted"/>